<evidence type="ECO:0000313" key="3">
    <source>
        <dbReference type="Proteomes" id="UP000815677"/>
    </source>
</evidence>
<keyword evidence="1" id="KW-0812">Transmembrane</keyword>
<organism evidence="2 3">
    <name type="scientific">Mycena chlorophos</name>
    <name type="common">Agaric fungus</name>
    <name type="synonym">Agaricus chlorophos</name>
    <dbReference type="NCBI Taxonomy" id="658473"/>
    <lineage>
        <taxon>Eukaryota</taxon>
        <taxon>Fungi</taxon>
        <taxon>Dikarya</taxon>
        <taxon>Basidiomycota</taxon>
        <taxon>Agaricomycotina</taxon>
        <taxon>Agaricomycetes</taxon>
        <taxon>Agaricomycetidae</taxon>
        <taxon>Agaricales</taxon>
        <taxon>Marasmiineae</taxon>
        <taxon>Mycenaceae</taxon>
        <taxon>Mycena</taxon>
    </lineage>
</organism>
<sequence>GDVAIDVENGVLCINDPATGVNLYRLRDRECLKSLPVPVTKSQRIRQSSLGDSCTIVVSGSDQGKVFVYDRRSGDLVAELKVDAAEWVQTVATGKIGAVPHIFAAKSREIAGGNDIFVFCKRLSRRRFLVQVAATFKLLVYTLVLMAAVGFLYQNWGFDDRFPVVRTHSM</sequence>
<keyword evidence="1" id="KW-1133">Transmembrane helix</keyword>
<feature type="non-terminal residue" evidence="2">
    <location>
        <position position="1"/>
    </location>
</feature>
<gene>
    <name evidence="2" type="ORF">MCHLO_05774</name>
</gene>
<keyword evidence="3" id="KW-1185">Reference proteome</keyword>
<name>A0ABQ0LBI0_MYCCL</name>
<protein>
    <submittedName>
        <fullName evidence="2">WD40 repeat-like protein</fullName>
    </submittedName>
</protein>
<dbReference type="Proteomes" id="UP000815677">
    <property type="component" value="Unassembled WGS sequence"/>
</dbReference>
<feature type="transmembrane region" description="Helical" evidence="1">
    <location>
        <begin position="128"/>
        <end position="153"/>
    </location>
</feature>
<proteinExistence type="predicted"/>
<dbReference type="InterPro" id="IPR015943">
    <property type="entry name" value="WD40/YVTN_repeat-like_dom_sf"/>
</dbReference>
<evidence type="ECO:0000256" key="1">
    <source>
        <dbReference type="SAM" id="Phobius"/>
    </source>
</evidence>
<keyword evidence="1" id="KW-0472">Membrane</keyword>
<dbReference type="EMBL" id="DF844491">
    <property type="protein sequence ID" value="GAT48360.1"/>
    <property type="molecule type" value="Genomic_DNA"/>
</dbReference>
<accession>A0ABQ0LBI0</accession>
<evidence type="ECO:0000313" key="2">
    <source>
        <dbReference type="EMBL" id="GAT48360.1"/>
    </source>
</evidence>
<dbReference type="InterPro" id="IPR011047">
    <property type="entry name" value="Quinoprotein_ADH-like_sf"/>
</dbReference>
<dbReference type="SUPFAM" id="SSF50998">
    <property type="entry name" value="Quinoprotein alcohol dehydrogenase-like"/>
    <property type="match status" value="1"/>
</dbReference>
<reference evidence="2" key="1">
    <citation type="submission" date="2014-09" db="EMBL/GenBank/DDBJ databases">
        <title>Genome sequence of the luminous mushroom Mycena chlorophos for searching fungal bioluminescence genes.</title>
        <authorList>
            <person name="Tanaka Y."/>
            <person name="Kasuga D."/>
            <person name="Oba Y."/>
            <person name="Hase S."/>
            <person name="Sato K."/>
            <person name="Oba Y."/>
            <person name="Sakakibara Y."/>
        </authorList>
    </citation>
    <scope>NUCLEOTIDE SEQUENCE</scope>
</reference>
<dbReference type="Gene3D" id="2.130.10.10">
    <property type="entry name" value="YVTN repeat-like/Quinoprotein amine dehydrogenase"/>
    <property type="match status" value="1"/>
</dbReference>